<dbReference type="PANTHER" id="PTHR16181">
    <property type="entry name" value="PROTEIN FAM83A-RELATED"/>
    <property type="match status" value="1"/>
</dbReference>
<dbReference type="GO" id="GO:0007165">
    <property type="term" value="P:signal transduction"/>
    <property type="evidence" value="ECO:0007669"/>
    <property type="project" value="TreeGrafter"/>
</dbReference>
<feature type="compositionally biased region" description="Polar residues" evidence="2">
    <location>
        <begin position="1193"/>
        <end position="1202"/>
    </location>
</feature>
<dbReference type="GO" id="GO:0019901">
    <property type="term" value="F:protein kinase binding"/>
    <property type="evidence" value="ECO:0007669"/>
    <property type="project" value="TreeGrafter"/>
</dbReference>
<dbReference type="Ensembl" id="ENSGMOT00000072602.1">
    <property type="protein sequence ID" value="ENSGMOP00000026732.1"/>
    <property type="gene ID" value="ENSGMOG00000035546.1"/>
</dbReference>
<dbReference type="RefSeq" id="XP_030205295.1">
    <property type="nucleotide sequence ID" value="XM_030349435.1"/>
</dbReference>
<feature type="compositionally biased region" description="Low complexity" evidence="2">
    <location>
        <begin position="1433"/>
        <end position="1445"/>
    </location>
</feature>
<feature type="domain" description="Scaffolding anchor of CK1" evidence="3">
    <location>
        <begin position="16"/>
        <end position="291"/>
    </location>
</feature>
<evidence type="ECO:0000313" key="4">
    <source>
        <dbReference type="Ensembl" id="ENSGMOP00000026732.1"/>
    </source>
</evidence>
<feature type="compositionally biased region" description="Low complexity" evidence="2">
    <location>
        <begin position="547"/>
        <end position="558"/>
    </location>
</feature>
<dbReference type="Proteomes" id="UP000694546">
    <property type="component" value="Chromosome 2"/>
</dbReference>
<evidence type="ECO:0000259" key="3">
    <source>
        <dbReference type="Pfam" id="PF07894"/>
    </source>
</evidence>
<feature type="compositionally biased region" description="Pro residues" evidence="2">
    <location>
        <begin position="1382"/>
        <end position="1394"/>
    </location>
</feature>
<feature type="compositionally biased region" description="Polar residues" evidence="2">
    <location>
        <begin position="1496"/>
        <end position="1513"/>
    </location>
</feature>
<feature type="compositionally biased region" description="Polar residues" evidence="2">
    <location>
        <begin position="1522"/>
        <end position="1533"/>
    </location>
</feature>
<evidence type="ECO:0000313" key="5">
    <source>
        <dbReference type="Proteomes" id="UP000694546"/>
    </source>
</evidence>
<feature type="region of interest" description="Disordered" evidence="2">
    <location>
        <begin position="886"/>
        <end position="905"/>
    </location>
</feature>
<feature type="compositionally biased region" description="Polar residues" evidence="2">
    <location>
        <begin position="533"/>
        <end position="546"/>
    </location>
</feature>
<feature type="compositionally biased region" description="Polar residues" evidence="2">
    <location>
        <begin position="945"/>
        <end position="969"/>
    </location>
</feature>
<feature type="region of interest" description="Disordered" evidence="2">
    <location>
        <begin position="526"/>
        <end position="562"/>
    </location>
</feature>
<feature type="compositionally biased region" description="Pro residues" evidence="2">
    <location>
        <begin position="1254"/>
        <end position="1268"/>
    </location>
</feature>
<evidence type="ECO:0000256" key="2">
    <source>
        <dbReference type="SAM" id="MobiDB-lite"/>
    </source>
</evidence>
<feature type="region of interest" description="Disordered" evidence="2">
    <location>
        <begin position="640"/>
        <end position="723"/>
    </location>
</feature>
<evidence type="ECO:0000256" key="1">
    <source>
        <dbReference type="ARBA" id="ARBA00006937"/>
    </source>
</evidence>
<dbReference type="Gene3D" id="3.30.870.10">
    <property type="entry name" value="Endonuclease Chain A"/>
    <property type="match status" value="1"/>
</dbReference>
<dbReference type="InterPro" id="IPR050944">
    <property type="entry name" value="FAM83"/>
</dbReference>
<feature type="compositionally biased region" description="Basic and acidic residues" evidence="2">
    <location>
        <begin position="1022"/>
        <end position="1040"/>
    </location>
</feature>
<feature type="region of interest" description="Disordered" evidence="2">
    <location>
        <begin position="1566"/>
        <end position="1593"/>
    </location>
</feature>
<gene>
    <name evidence="4" type="primary">LOC115537474</name>
</gene>
<feature type="compositionally biased region" description="Polar residues" evidence="2">
    <location>
        <begin position="663"/>
        <end position="677"/>
    </location>
</feature>
<dbReference type="PANTHER" id="PTHR16181:SF29">
    <property type="entry name" value="PROTEIN FAM83A-RELATED"/>
    <property type="match status" value="1"/>
</dbReference>
<reference evidence="4" key="2">
    <citation type="submission" date="2025-09" db="UniProtKB">
        <authorList>
            <consortium name="Ensembl"/>
        </authorList>
    </citation>
    <scope>IDENTIFICATION</scope>
</reference>
<dbReference type="Pfam" id="PF07894">
    <property type="entry name" value="SACK1"/>
    <property type="match status" value="1"/>
</dbReference>
<protein>
    <submittedName>
        <fullName evidence="4">Uncharacterized LOC115537474</fullName>
    </submittedName>
</protein>
<dbReference type="GeneID" id="115537474"/>
<dbReference type="InterPro" id="IPR012461">
    <property type="entry name" value="SACK1"/>
</dbReference>
<comment type="similarity">
    <text evidence="1">Belongs to the FAM83 family.</text>
</comment>
<name>A0A8C5FCJ7_GADMO</name>
<feature type="compositionally biased region" description="Low complexity" evidence="2">
    <location>
        <begin position="1072"/>
        <end position="1085"/>
    </location>
</feature>
<feature type="compositionally biased region" description="Pro residues" evidence="2">
    <location>
        <begin position="1409"/>
        <end position="1420"/>
    </location>
</feature>
<proteinExistence type="inferred from homology"/>
<feature type="region of interest" description="Disordered" evidence="2">
    <location>
        <begin position="945"/>
        <end position="983"/>
    </location>
</feature>
<accession>A0A8C5FCJ7</accession>
<feature type="compositionally biased region" description="Polar residues" evidence="2">
    <location>
        <begin position="1570"/>
        <end position="1579"/>
    </location>
</feature>
<feature type="compositionally biased region" description="Low complexity" evidence="2">
    <location>
        <begin position="686"/>
        <end position="708"/>
    </location>
</feature>
<dbReference type="GeneTree" id="ENSGT00940000157932"/>
<feature type="region of interest" description="Disordered" evidence="2">
    <location>
        <begin position="1193"/>
        <end position="1551"/>
    </location>
</feature>
<keyword evidence="5" id="KW-1185">Reference proteome</keyword>
<sequence length="1593" mass="174347">MALSQIQCLDENHVNPRTHENKPEFLYCENQRLALEVLLQDGREAFHGFLKARELRGFLSDSELDVLTRLVVPYDPGSDVLHASPLEDSGDAEDGVPLSLHYWPDLSDTSVPELDLGWPDSASYRGVTRTTVYTQPPQEGQAHIKEIIRKSIAQATKVIAVVMDLFTDVDIFRDLLEAGYKRKVSVYILLEPSTLPHFLSMCDRAKMHQGQLKNLRVRCAGGEEFLTRSCTRLRGRLGHRFMFVDGDKAVSGSYRYTWMSSRLDRHLITVVTGQAVDAFDRLFCELYGTSSAVDLKQVAMEPEPEPEFIPQPVAVAPSAEVTRKRHNPMYALLGMSMNNANPASGSVPNSPLDSNTQDKVGMGTKAKRKMAAKAAQVEAPPLHPGLMDMEKAYMIPYLPTWPEPDPDSDVIGFINVRDNSRQSQVHMQRSERFETSQAIRFSSPFSIPKEILPEVAQLRQRDSNLQDITGKKAYPTQVGAQEVAVYKEQPISPITRLSSTLATKPLGRDVHMILNKSVHIMTSETKLKAEKQPVNTESKPSTNPASQQITTPQIDTPTSFSDKAPIIKTGSAVPTRPVHYLIQETTDTEKKIHIDLLSNLDHTLTSNPAPSPVQASPIAVYQQNAAPTVQTQNRIANKVSCKQDLGTKPQSPSKEDYIPSIPSPTLSGSISASKVSPTQPPLGRFTSPYVTTSVSVTSSPSRSITKSPVVPPASPSISSPLPSSSISSSYFNPSMNFHSSNTSPLLCSGPSTSPLTPPVPKPRTVHLLMDSGSKCNALNQPLDCGVVLEHGKLSGFGPVVDDCKPVSKQQEDAFMTSTRKQISPKTVVNSTTKYAELQERRDIKTHLVNDVKDGSYREFPDPKKATNQMPQSILTVNTLQANDNQFEDTRPKESGNTNQAGFMVRSPRVIEELSKPDKVSKVVTKPDFQQATQHVLTNEGLLQTHSQTHAAKASESPSSFHTSENNKAIDNQHIPKPNNDTPGSLSIIVVDSISRVQIQGGQRGVKTYPFNDEAVNNVHYRLNPDKGKAENDSRTPEKPTRPHTLKLTSPTTAGRLSPRTPTRRTPDGRSCSSPDTRTPTPDTSDGYVSSKEDSTTSDEYYECDETRRPSPVFDQGIGLDNRTTDHSFKAQTKYGVGSEGESEREYKVRIGNDRAAILAAGERSRTVSEGLSQIAKKGSLLPLKTTKQEKSLIYNSPQSQSDPLEPLGVDGYPRSASGKKSADIETSPPPIFRQILRRSSSSASSENTVSPFITPVPSPAPSPAPTPTPKRAAAQPRAPPPDTVVAGPAVVSGPRVQPEAKQVIRKDSRGELAELTRKWEEGWHFRRDEEKDPELFTKGGLGTSSGESHSETSALRTSGAQIRRGPWVTRETEEKKGLQTPPRTPQGWPKPPNHQSPVPFQSPAAKPTIPTPPPTVPQLPRPYQQLSSKVDALQTQQTLTPQQGQNRRHSSMTTAGSLKGADRKSPLEAFSRRSLNYGHPLTGQGSGALPKPQPSFLYSYTNSQSQLQRQTQPMIAGDQMAPTVSSQQSTYRQVSAMGDPEPGDSGQDLNKSGFRICVGKLYSIKGLKNKGSSSPSQTKRNPDSLAQPHKSTG</sequence>
<reference evidence="4" key="1">
    <citation type="submission" date="2025-08" db="UniProtKB">
        <authorList>
            <consortium name="Ensembl"/>
        </authorList>
    </citation>
    <scope>IDENTIFICATION</scope>
</reference>
<feature type="compositionally biased region" description="Low complexity" evidence="2">
    <location>
        <begin position="1344"/>
        <end position="1353"/>
    </location>
</feature>
<feature type="compositionally biased region" description="Basic and acidic residues" evidence="2">
    <location>
        <begin position="1302"/>
        <end position="1335"/>
    </location>
</feature>
<dbReference type="OrthoDB" id="6103632at2759"/>
<feature type="region of interest" description="Disordered" evidence="2">
    <location>
        <begin position="1021"/>
        <end position="1123"/>
    </location>
</feature>
<organism evidence="4 5">
    <name type="scientific">Gadus morhua</name>
    <name type="common">Atlantic cod</name>
    <dbReference type="NCBI Taxonomy" id="8049"/>
    <lineage>
        <taxon>Eukaryota</taxon>
        <taxon>Metazoa</taxon>
        <taxon>Chordata</taxon>
        <taxon>Craniata</taxon>
        <taxon>Vertebrata</taxon>
        <taxon>Euteleostomi</taxon>
        <taxon>Actinopterygii</taxon>
        <taxon>Neopterygii</taxon>
        <taxon>Teleostei</taxon>
        <taxon>Neoteleostei</taxon>
        <taxon>Acanthomorphata</taxon>
        <taxon>Zeiogadaria</taxon>
        <taxon>Gadariae</taxon>
        <taxon>Gadiformes</taxon>
        <taxon>Gadoidei</taxon>
        <taxon>Gadidae</taxon>
        <taxon>Gadus</taxon>
    </lineage>
</organism>
<dbReference type="SUPFAM" id="SSF56024">
    <property type="entry name" value="Phospholipase D/nuclease"/>
    <property type="match status" value="1"/>
</dbReference>